<evidence type="ECO:0000256" key="7">
    <source>
        <dbReference type="ARBA" id="ARBA00022989"/>
    </source>
</evidence>
<dbReference type="InterPro" id="IPR022751">
    <property type="entry name" value="Alpha_mannosyltransferase"/>
</dbReference>
<reference evidence="11" key="1">
    <citation type="submission" date="2022-11" db="EMBL/GenBank/DDBJ databases">
        <authorList>
            <person name="Morgan W.R."/>
            <person name="Tartar A."/>
        </authorList>
    </citation>
    <scope>NUCLEOTIDE SEQUENCE</scope>
    <source>
        <strain evidence="11">ARSEF 373</strain>
    </source>
</reference>
<dbReference type="Pfam" id="PF11051">
    <property type="entry name" value="Mannosyl_trans3"/>
    <property type="match status" value="1"/>
</dbReference>
<evidence type="ECO:0008006" key="13">
    <source>
        <dbReference type="Google" id="ProtNLM"/>
    </source>
</evidence>
<dbReference type="GO" id="GO:0016020">
    <property type="term" value="C:membrane"/>
    <property type="evidence" value="ECO:0007669"/>
    <property type="project" value="UniProtKB-SubCell"/>
</dbReference>
<evidence type="ECO:0000256" key="8">
    <source>
        <dbReference type="ARBA" id="ARBA00023136"/>
    </source>
</evidence>
<dbReference type="GO" id="GO:0005794">
    <property type="term" value="C:Golgi apparatus"/>
    <property type="evidence" value="ECO:0007669"/>
    <property type="project" value="TreeGrafter"/>
</dbReference>
<dbReference type="AlphaFoldDB" id="A0AAV2ZB68"/>
<evidence type="ECO:0000256" key="9">
    <source>
        <dbReference type="ARBA" id="ARBA00023180"/>
    </source>
</evidence>
<feature type="transmembrane region" description="Helical" evidence="10">
    <location>
        <begin position="21"/>
        <end position="39"/>
    </location>
</feature>
<evidence type="ECO:0000256" key="3">
    <source>
        <dbReference type="ARBA" id="ARBA00022676"/>
    </source>
</evidence>
<evidence type="ECO:0000313" key="11">
    <source>
        <dbReference type="EMBL" id="DBA04223.1"/>
    </source>
</evidence>
<organism evidence="11 12">
    <name type="scientific">Lagenidium giganteum</name>
    <dbReference type="NCBI Taxonomy" id="4803"/>
    <lineage>
        <taxon>Eukaryota</taxon>
        <taxon>Sar</taxon>
        <taxon>Stramenopiles</taxon>
        <taxon>Oomycota</taxon>
        <taxon>Peronosporomycetes</taxon>
        <taxon>Pythiales</taxon>
        <taxon>Pythiaceae</taxon>
    </lineage>
</organism>
<dbReference type="SUPFAM" id="SSF53448">
    <property type="entry name" value="Nucleotide-diphospho-sugar transferases"/>
    <property type="match status" value="1"/>
</dbReference>
<dbReference type="GO" id="GO:0000033">
    <property type="term" value="F:alpha-1,3-mannosyltransferase activity"/>
    <property type="evidence" value="ECO:0007669"/>
    <property type="project" value="TreeGrafter"/>
</dbReference>
<keyword evidence="7 10" id="KW-1133">Transmembrane helix</keyword>
<comment type="similarity">
    <text evidence="2">Belongs to the MNN1/MNT family.</text>
</comment>
<keyword evidence="12" id="KW-1185">Reference proteome</keyword>
<keyword evidence="4" id="KW-0808">Transferase</keyword>
<gene>
    <name evidence="11" type="ORF">N0F65_009458</name>
</gene>
<keyword evidence="5 10" id="KW-0812">Transmembrane</keyword>
<protein>
    <recommendedName>
        <fullName evidence="13">Nucleotide-diphospho-sugar transferase domain-containing protein</fullName>
    </recommendedName>
</protein>
<comment type="subcellular location">
    <subcellularLocation>
        <location evidence="1">Membrane</location>
        <topology evidence="1">Single-pass type II membrane protein</topology>
    </subcellularLocation>
</comment>
<evidence type="ECO:0000256" key="1">
    <source>
        <dbReference type="ARBA" id="ARBA00004606"/>
    </source>
</evidence>
<evidence type="ECO:0000256" key="6">
    <source>
        <dbReference type="ARBA" id="ARBA00022968"/>
    </source>
</evidence>
<dbReference type="Proteomes" id="UP001146120">
    <property type="component" value="Unassembled WGS sequence"/>
</dbReference>
<evidence type="ECO:0000256" key="2">
    <source>
        <dbReference type="ARBA" id="ARBA00009105"/>
    </source>
</evidence>
<dbReference type="GO" id="GO:0006493">
    <property type="term" value="P:protein O-linked glycosylation"/>
    <property type="evidence" value="ECO:0007669"/>
    <property type="project" value="TreeGrafter"/>
</dbReference>
<dbReference type="PANTHER" id="PTHR31392">
    <property type="entry name" value="ALPHA-1,3-MANNOSYLTRANSFERASE MNN1-RELATED"/>
    <property type="match status" value="1"/>
</dbReference>
<keyword evidence="8 10" id="KW-0472">Membrane</keyword>
<accession>A0AAV2ZB68</accession>
<sequence>MAGDTEAKARMRGLPGRVRRLVQLLIGAVVVMYTAEYAYTVHRTRAAQWDVPAAALWHVANQRTATSTPRGIVLPLFDAIAPLGLSLLQELRGIDVTLPVEVPHCGDLSGEYAAMLLDQDPTVRVVDVCQEAVQIVDTTSPARWPLFCIDIAHCHKLFRSFNIKVLAVVLSRFQEVMLLDADTLFLQNPMALWETSKYTTTGTTFFRDRISSTYKHLGRRSTGRLSEMQTFLANFDVSKFQSLAAIPRPRPTLDWRNQSPSGDALHLPFQPSDNLLSSHVWHRRSGHMMDSSLMLWNKAKQPRATAILASFIALNGHVQPPSYGDKEYFFLSCELAETQYALSDFGVGVIGSNARDERSTLCGEALHYFPESTNEKAPDVLYVNSDDIITLDTSAAVYRTKARNASFHQDPVSERGLTFDCQFDADLVQLTKHELLAFQKRQEAYARIRERHGRVRSGWLP</sequence>
<reference evidence="11" key="2">
    <citation type="journal article" date="2023" name="Microbiol Resour">
        <title>Decontamination and Annotation of the Draft Genome Sequence of the Oomycete Lagenidium giganteum ARSEF 373.</title>
        <authorList>
            <person name="Morgan W.R."/>
            <person name="Tartar A."/>
        </authorList>
    </citation>
    <scope>NUCLEOTIDE SEQUENCE</scope>
    <source>
        <strain evidence="11">ARSEF 373</strain>
    </source>
</reference>
<dbReference type="EMBL" id="DAKRPA010000010">
    <property type="protein sequence ID" value="DBA04223.1"/>
    <property type="molecule type" value="Genomic_DNA"/>
</dbReference>
<keyword evidence="9" id="KW-0325">Glycoprotein</keyword>
<proteinExistence type="inferred from homology"/>
<evidence type="ECO:0000256" key="10">
    <source>
        <dbReference type="SAM" id="Phobius"/>
    </source>
</evidence>
<keyword evidence="3" id="KW-0328">Glycosyltransferase</keyword>
<evidence type="ECO:0000256" key="4">
    <source>
        <dbReference type="ARBA" id="ARBA00022679"/>
    </source>
</evidence>
<dbReference type="InterPro" id="IPR029044">
    <property type="entry name" value="Nucleotide-diphossugar_trans"/>
</dbReference>
<evidence type="ECO:0000256" key="5">
    <source>
        <dbReference type="ARBA" id="ARBA00022692"/>
    </source>
</evidence>
<evidence type="ECO:0000313" key="12">
    <source>
        <dbReference type="Proteomes" id="UP001146120"/>
    </source>
</evidence>
<keyword evidence="6" id="KW-0735">Signal-anchor</keyword>
<comment type="caution">
    <text evidence="11">The sequence shown here is derived from an EMBL/GenBank/DDBJ whole genome shotgun (WGS) entry which is preliminary data.</text>
</comment>
<dbReference type="PANTHER" id="PTHR31392:SF1">
    <property type="entry name" value="ALPHA-1,3-MANNOSYLTRANSFERASE MNN1-RELATED"/>
    <property type="match status" value="1"/>
</dbReference>
<name>A0AAV2ZB68_9STRA</name>